<dbReference type="Pfam" id="PF00440">
    <property type="entry name" value="TetR_N"/>
    <property type="match status" value="1"/>
</dbReference>
<protein>
    <submittedName>
        <fullName evidence="5">AcrR family transcriptional regulator</fullName>
    </submittedName>
</protein>
<evidence type="ECO:0000259" key="4">
    <source>
        <dbReference type="PROSITE" id="PS50977"/>
    </source>
</evidence>
<dbReference type="EMBL" id="JADOUA010000001">
    <property type="protein sequence ID" value="MBG6086319.1"/>
    <property type="molecule type" value="Genomic_DNA"/>
</dbReference>
<accession>A0A931DCG7</accession>
<dbReference type="Pfam" id="PF17920">
    <property type="entry name" value="TetR_C_16"/>
    <property type="match status" value="1"/>
</dbReference>
<dbReference type="AlphaFoldDB" id="A0A931DCG7"/>
<dbReference type="InterPro" id="IPR023772">
    <property type="entry name" value="DNA-bd_HTH_TetR-type_CS"/>
</dbReference>
<gene>
    <name evidence="5" type="ORF">IW256_000432</name>
</gene>
<dbReference type="Proteomes" id="UP000614047">
    <property type="component" value="Unassembled WGS sequence"/>
</dbReference>
<dbReference type="InterPro" id="IPR050109">
    <property type="entry name" value="HTH-type_TetR-like_transc_reg"/>
</dbReference>
<feature type="DNA-binding region" description="H-T-H motif" evidence="2">
    <location>
        <begin position="57"/>
        <end position="76"/>
    </location>
</feature>
<feature type="domain" description="HTH tetR-type" evidence="4">
    <location>
        <begin position="34"/>
        <end position="94"/>
    </location>
</feature>
<dbReference type="GO" id="GO:0003700">
    <property type="term" value="F:DNA-binding transcription factor activity"/>
    <property type="evidence" value="ECO:0007669"/>
    <property type="project" value="TreeGrafter"/>
</dbReference>
<keyword evidence="1 2" id="KW-0238">DNA-binding</keyword>
<organism evidence="5 6">
    <name type="scientific">Actinomadura viridis</name>
    <dbReference type="NCBI Taxonomy" id="58110"/>
    <lineage>
        <taxon>Bacteria</taxon>
        <taxon>Bacillati</taxon>
        <taxon>Actinomycetota</taxon>
        <taxon>Actinomycetes</taxon>
        <taxon>Streptosporangiales</taxon>
        <taxon>Thermomonosporaceae</taxon>
        <taxon>Actinomadura</taxon>
    </lineage>
</organism>
<dbReference type="PROSITE" id="PS01081">
    <property type="entry name" value="HTH_TETR_1"/>
    <property type="match status" value="1"/>
</dbReference>
<sequence>MLDQAETASAPPSHEAREGTAESAPAPRPKRDREATRRRILAAARDLFGRYGYDGVSVRMIASGADANVALVHRYFGSKAALFGEVLEGEYVITRVIAGEGDTRPLSRRLAEHFVRRIHRGPADPLPRIMDRSVGDPEVKQILREHTERLVVEPLVRQLAGPRARARATLAATLIMGGGPLRRVLGVDDLLPLDPDELTDQVTAMFEAALAPFE</sequence>
<evidence type="ECO:0000313" key="6">
    <source>
        <dbReference type="Proteomes" id="UP000614047"/>
    </source>
</evidence>
<dbReference type="GO" id="GO:0000976">
    <property type="term" value="F:transcription cis-regulatory region binding"/>
    <property type="evidence" value="ECO:0007669"/>
    <property type="project" value="TreeGrafter"/>
</dbReference>
<dbReference type="PRINTS" id="PR00455">
    <property type="entry name" value="HTHTETR"/>
</dbReference>
<dbReference type="InterPro" id="IPR009057">
    <property type="entry name" value="Homeodomain-like_sf"/>
</dbReference>
<evidence type="ECO:0000313" key="5">
    <source>
        <dbReference type="EMBL" id="MBG6086319.1"/>
    </source>
</evidence>
<name>A0A931DCG7_9ACTN</name>
<dbReference type="InterPro" id="IPR041678">
    <property type="entry name" value="TetR_C_16"/>
</dbReference>
<dbReference type="Gene3D" id="1.10.357.10">
    <property type="entry name" value="Tetracycline Repressor, domain 2"/>
    <property type="match status" value="1"/>
</dbReference>
<comment type="caution">
    <text evidence="5">The sequence shown here is derived from an EMBL/GenBank/DDBJ whole genome shotgun (WGS) entry which is preliminary data.</text>
</comment>
<reference evidence="5" key="1">
    <citation type="submission" date="2020-11" db="EMBL/GenBank/DDBJ databases">
        <title>Sequencing the genomes of 1000 actinobacteria strains.</title>
        <authorList>
            <person name="Klenk H.-P."/>
        </authorList>
    </citation>
    <scope>NUCLEOTIDE SEQUENCE</scope>
    <source>
        <strain evidence="5">DSM 43175</strain>
    </source>
</reference>
<dbReference type="InterPro" id="IPR001647">
    <property type="entry name" value="HTH_TetR"/>
</dbReference>
<dbReference type="PROSITE" id="PS50977">
    <property type="entry name" value="HTH_TETR_2"/>
    <property type="match status" value="1"/>
</dbReference>
<evidence type="ECO:0000256" key="1">
    <source>
        <dbReference type="ARBA" id="ARBA00023125"/>
    </source>
</evidence>
<dbReference type="PANTHER" id="PTHR30055:SF235">
    <property type="entry name" value="TRANSCRIPTIONAL REGULATORY PROTEIN"/>
    <property type="match status" value="1"/>
</dbReference>
<dbReference type="PANTHER" id="PTHR30055">
    <property type="entry name" value="HTH-TYPE TRANSCRIPTIONAL REGULATOR RUTR"/>
    <property type="match status" value="1"/>
</dbReference>
<keyword evidence="6" id="KW-1185">Reference proteome</keyword>
<evidence type="ECO:0000256" key="3">
    <source>
        <dbReference type="SAM" id="MobiDB-lite"/>
    </source>
</evidence>
<dbReference type="SUPFAM" id="SSF48498">
    <property type="entry name" value="Tetracyclin repressor-like, C-terminal domain"/>
    <property type="match status" value="1"/>
</dbReference>
<dbReference type="InterPro" id="IPR036271">
    <property type="entry name" value="Tet_transcr_reg_TetR-rel_C_sf"/>
</dbReference>
<evidence type="ECO:0000256" key="2">
    <source>
        <dbReference type="PROSITE-ProRule" id="PRU00335"/>
    </source>
</evidence>
<dbReference type="RefSeq" id="WP_307828707.1">
    <property type="nucleotide sequence ID" value="NZ_BAABES010000013.1"/>
</dbReference>
<proteinExistence type="predicted"/>
<dbReference type="SUPFAM" id="SSF46689">
    <property type="entry name" value="Homeodomain-like"/>
    <property type="match status" value="1"/>
</dbReference>
<feature type="region of interest" description="Disordered" evidence="3">
    <location>
        <begin position="1"/>
        <end position="35"/>
    </location>
</feature>